<proteinExistence type="predicted"/>
<evidence type="ECO:0000313" key="2">
    <source>
        <dbReference type="Proteomes" id="UP000017747"/>
    </source>
</evidence>
<keyword evidence="2" id="KW-1185">Reference proteome</keyword>
<accession>V7I7B9</accession>
<gene>
    <name evidence="1" type="ORF">T472_0207545</name>
</gene>
<organism evidence="1 2">
    <name type="scientific">Youngiibacter fragilis 232.1</name>
    <dbReference type="NCBI Taxonomy" id="994573"/>
    <lineage>
        <taxon>Bacteria</taxon>
        <taxon>Bacillati</taxon>
        <taxon>Bacillota</taxon>
        <taxon>Clostridia</taxon>
        <taxon>Eubacteriales</taxon>
        <taxon>Clostridiaceae</taxon>
        <taxon>Youngiibacter</taxon>
    </lineage>
</organism>
<name>V7I7B9_9CLOT</name>
<evidence type="ECO:0000313" key="1">
    <source>
        <dbReference type="EMBL" id="ETA81166.1"/>
    </source>
</evidence>
<dbReference type="Proteomes" id="UP000017747">
    <property type="component" value="Unassembled WGS sequence"/>
</dbReference>
<dbReference type="AlphaFoldDB" id="V7I7B9"/>
<sequence>MNKCIEASMVFAMDAIAASAWGFCLEAFQRIKDSVSRIQLTYRTEVVR</sequence>
<dbReference type="EMBL" id="AXUN02000146">
    <property type="protein sequence ID" value="ETA81166.1"/>
    <property type="molecule type" value="Genomic_DNA"/>
</dbReference>
<reference evidence="1 2" key="1">
    <citation type="journal article" date="2014" name="Genome Announc.">
        <title>Genome Sequence of Youngiibacter fragilis, the Type Strain of the Genus Youngiibacter.</title>
        <authorList>
            <person name="Wawrik C.B."/>
            <person name="Callaghan A.V."/>
            <person name="Stamps B.W."/>
            <person name="Wawrik B."/>
        </authorList>
    </citation>
    <scope>NUCLEOTIDE SEQUENCE [LARGE SCALE GENOMIC DNA]</scope>
    <source>
        <strain evidence="1 2">232.1</strain>
    </source>
</reference>
<comment type="caution">
    <text evidence="1">The sequence shown here is derived from an EMBL/GenBank/DDBJ whole genome shotgun (WGS) entry which is preliminary data.</text>
</comment>
<protein>
    <submittedName>
        <fullName evidence="1">Uncharacterized protein</fullName>
    </submittedName>
</protein>
<dbReference type="STRING" id="994573.T472_0207545"/>